<evidence type="ECO:0008006" key="3">
    <source>
        <dbReference type="Google" id="ProtNLM"/>
    </source>
</evidence>
<name>A0ABR7MNB4_9BACT</name>
<dbReference type="EMBL" id="JACSCY010000012">
    <property type="protein sequence ID" value="MBC6612205.1"/>
    <property type="molecule type" value="Genomic_DNA"/>
</dbReference>
<evidence type="ECO:0000313" key="2">
    <source>
        <dbReference type="Proteomes" id="UP000622017"/>
    </source>
</evidence>
<evidence type="ECO:0000313" key="1">
    <source>
        <dbReference type="EMBL" id="MBC6612205.1"/>
    </source>
</evidence>
<dbReference type="RefSeq" id="WP_187320459.1">
    <property type="nucleotide sequence ID" value="NZ_JACSCY010000012.1"/>
</dbReference>
<organism evidence="1 2">
    <name type="scientific">Hymenobacter citatus</name>
    <dbReference type="NCBI Taxonomy" id="2763506"/>
    <lineage>
        <taxon>Bacteria</taxon>
        <taxon>Pseudomonadati</taxon>
        <taxon>Bacteroidota</taxon>
        <taxon>Cytophagia</taxon>
        <taxon>Cytophagales</taxon>
        <taxon>Hymenobacteraceae</taxon>
        <taxon>Hymenobacter</taxon>
    </lineage>
</organism>
<sequence>MALRPLFETPNFVISHDAAHQWLYVTWRGEYDCVAAITGCILILRHVEQTRAHKILNDSSQVLDGWNEVARWVGENFFQQLTTQGVVAVAWVKAHDWPAQAAIDTVMQYVTQPLVDTFDDTVTAYRWLDNIR</sequence>
<dbReference type="Proteomes" id="UP000622017">
    <property type="component" value="Unassembled WGS sequence"/>
</dbReference>
<accession>A0ABR7MNB4</accession>
<protein>
    <recommendedName>
        <fullName evidence="3">STAS/SEC14 domain-containing protein</fullName>
    </recommendedName>
</protein>
<reference evidence="1 2" key="1">
    <citation type="submission" date="2020-08" db="EMBL/GenBank/DDBJ databases">
        <title>Hymenobacter sp.</title>
        <authorList>
            <person name="Kim M.K."/>
        </authorList>
    </citation>
    <scope>NUCLEOTIDE SEQUENCE [LARGE SCALE GENOMIC DNA]</scope>
    <source>
        <strain evidence="1 2">BT507</strain>
    </source>
</reference>
<gene>
    <name evidence="1" type="ORF">H8B15_14850</name>
</gene>
<proteinExistence type="predicted"/>
<comment type="caution">
    <text evidence="1">The sequence shown here is derived from an EMBL/GenBank/DDBJ whole genome shotgun (WGS) entry which is preliminary data.</text>
</comment>
<keyword evidence="2" id="KW-1185">Reference proteome</keyword>